<dbReference type="GO" id="GO:0031222">
    <property type="term" value="P:arabinan catabolic process"/>
    <property type="evidence" value="ECO:0007669"/>
    <property type="project" value="UniProtKB-UniPathway"/>
</dbReference>
<evidence type="ECO:0000256" key="2">
    <source>
        <dbReference type="ARBA" id="ARBA00009865"/>
    </source>
</evidence>
<organism evidence="9 10">
    <name type="scientific">Flavobacterium cellulosilyticum</name>
    <dbReference type="NCBI Taxonomy" id="2541731"/>
    <lineage>
        <taxon>Bacteria</taxon>
        <taxon>Pseudomonadati</taxon>
        <taxon>Bacteroidota</taxon>
        <taxon>Flavobacteriia</taxon>
        <taxon>Flavobacteriales</taxon>
        <taxon>Flavobacteriaceae</taxon>
        <taxon>Flavobacterium</taxon>
    </lineage>
</organism>
<keyword evidence="8" id="KW-0732">Signal</keyword>
<feature type="chain" id="PRO_5020827869" evidence="8">
    <location>
        <begin position="19"/>
        <end position="341"/>
    </location>
</feature>
<dbReference type="UniPathway" id="UPA00667"/>
<comment type="pathway">
    <text evidence="1 5">Glycan metabolism; L-arabinan degradation.</text>
</comment>
<comment type="similarity">
    <text evidence="2 5">Belongs to the glycosyl hydrolase 43 family.</text>
</comment>
<dbReference type="GO" id="GO:0046558">
    <property type="term" value="F:arabinan endo-1,5-alpha-L-arabinosidase activity"/>
    <property type="evidence" value="ECO:0007669"/>
    <property type="project" value="InterPro"/>
</dbReference>
<dbReference type="InterPro" id="IPR023296">
    <property type="entry name" value="Glyco_hydro_beta-prop_sf"/>
</dbReference>
<dbReference type="PIRSF" id="PIRSF026534">
    <property type="entry name" value="Endo_alpha-L-arabinosidase"/>
    <property type="match status" value="1"/>
</dbReference>
<feature type="active site" description="Proton acceptor" evidence="6">
    <location>
        <position position="41"/>
    </location>
</feature>
<comment type="caution">
    <text evidence="9">The sequence shown here is derived from an EMBL/GenBank/DDBJ whole genome shotgun (WGS) entry which is preliminary data.</text>
</comment>
<dbReference type="RefSeq" id="WP_132009191.1">
    <property type="nucleotide sequence ID" value="NZ_SMFK01000018.1"/>
</dbReference>
<name>A0A4R5C6P3_9FLAO</name>
<feature type="site" description="Important for catalytic activity, responsible for pKa modulation of the active site Glu and correct orientation of both the proton donor and substrate" evidence="7">
    <location>
        <position position="162"/>
    </location>
</feature>
<proteinExistence type="inferred from homology"/>
<accession>A0A4R5C6P3</accession>
<gene>
    <name evidence="9" type="ORF">E0F76_17385</name>
</gene>
<keyword evidence="10" id="KW-1185">Reference proteome</keyword>
<dbReference type="PROSITE" id="PS51257">
    <property type="entry name" value="PROKAR_LIPOPROTEIN"/>
    <property type="match status" value="1"/>
</dbReference>
<dbReference type="AlphaFoldDB" id="A0A4R5C6P3"/>
<dbReference type="Proteomes" id="UP000295479">
    <property type="component" value="Unassembled WGS sequence"/>
</dbReference>
<evidence type="ECO:0000256" key="6">
    <source>
        <dbReference type="PIRSR" id="PIRSR026534-1"/>
    </source>
</evidence>
<feature type="signal peptide" evidence="8">
    <location>
        <begin position="1"/>
        <end position="18"/>
    </location>
</feature>
<sequence>MIRNSIILFFISISCAFAQEHPIENMPPIPEFNPKNPHVHDPVMAKEGDTYYVFGTGKGISTLSSKDLVIWKEGKPVFDEIPVWTKEALPGFDGDIWAPDIIFYQGQYHLFYACNATPGKPNAAIGHATNQTLNPNNTKFKWVDHGKIVQSILNRDLWQAIDPNIILDEKGTPWFIFGSFWDGIKAVKMTDDMMQLKWPEEWYTIARRPSTQKLYEYELTDSQIEGAFIYKHGDYFYQFVSFDMCCRGINSNYHVVVGRSKSVTGPYLDKAGFSMIDGNGTLLAFGDGKKWAAIGHNSVYKIEGKEFFVAHGYSIPDKGDSKLIVAELKWDVNGWPVVDLK</sequence>
<feature type="site" description="Important for substrate recognition" evidence="7">
    <location>
        <position position="296"/>
    </location>
</feature>
<evidence type="ECO:0000256" key="7">
    <source>
        <dbReference type="PIRSR" id="PIRSR026534-3"/>
    </source>
</evidence>
<dbReference type="Pfam" id="PF04616">
    <property type="entry name" value="Glyco_hydro_43"/>
    <property type="match status" value="1"/>
</dbReference>
<evidence type="ECO:0000256" key="1">
    <source>
        <dbReference type="ARBA" id="ARBA00004834"/>
    </source>
</evidence>
<dbReference type="PANTHER" id="PTHR43301">
    <property type="entry name" value="ARABINAN ENDO-1,5-ALPHA-L-ARABINOSIDASE"/>
    <property type="match status" value="1"/>
</dbReference>
<evidence type="ECO:0000256" key="4">
    <source>
        <dbReference type="ARBA" id="ARBA00023295"/>
    </source>
</evidence>
<protein>
    <submittedName>
        <fullName evidence="9">Arabinan endo-1,5-alpha-L-arabinosidase</fullName>
    </submittedName>
</protein>
<dbReference type="SUPFAM" id="SSF75005">
    <property type="entry name" value="Arabinanase/levansucrase/invertase"/>
    <property type="match status" value="1"/>
</dbReference>
<keyword evidence="4 5" id="KW-0326">Glycosidase</keyword>
<reference evidence="9 10" key="1">
    <citation type="submission" date="2019-03" db="EMBL/GenBank/DDBJ databases">
        <title>Flavobacterium AR-3-4 sp. nov. isolated from arctic soil.</title>
        <authorList>
            <person name="Chaudhary D.K."/>
        </authorList>
    </citation>
    <scope>NUCLEOTIDE SEQUENCE [LARGE SCALE GENOMIC DNA]</scope>
    <source>
        <strain evidence="9 10">AR-3-4</strain>
    </source>
</reference>
<evidence type="ECO:0000256" key="5">
    <source>
        <dbReference type="PIRNR" id="PIRNR026534"/>
    </source>
</evidence>
<dbReference type="InterPro" id="IPR016840">
    <property type="entry name" value="Glyco_hydro_43_endo_a_Ara-ase"/>
</dbReference>
<keyword evidence="3 5" id="KW-0378">Hydrolase</keyword>
<dbReference type="InterPro" id="IPR006710">
    <property type="entry name" value="Glyco_hydro_43"/>
</dbReference>
<dbReference type="OrthoDB" id="9801455at2"/>
<evidence type="ECO:0000313" key="9">
    <source>
        <dbReference type="EMBL" id="TDD94216.1"/>
    </source>
</evidence>
<evidence type="ECO:0000256" key="8">
    <source>
        <dbReference type="SAM" id="SignalP"/>
    </source>
</evidence>
<evidence type="ECO:0000313" key="10">
    <source>
        <dbReference type="Proteomes" id="UP000295479"/>
    </source>
</evidence>
<dbReference type="EMBL" id="SMFK01000018">
    <property type="protein sequence ID" value="TDD94216.1"/>
    <property type="molecule type" value="Genomic_DNA"/>
</dbReference>
<evidence type="ECO:0000256" key="3">
    <source>
        <dbReference type="ARBA" id="ARBA00022801"/>
    </source>
</evidence>
<feature type="active site" description="Proton donor" evidence="6">
    <location>
        <position position="225"/>
    </location>
</feature>
<dbReference type="InterPro" id="IPR050727">
    <property type="entry name" value="GH43_arabinanases"/>
</dbReference>
<dbReference type="PANTHER" id="PTHR43301:SF3">
    <property type="entry name" value="ARABINAN ENDO-1,5-ALPHA-L-ARABINOSIDASE A-RELATED"/>
    <property type="match status" value="1"/>
</dbReference>
<dbReference type="CDD" id="cd18830">
    <property type="entry name" value="GH43_CjArb43A-like"/>
    <property type="match status" value="1"/>
</dbReference>
<dbReference type="Gene3D" id="2.115.10.20">
    <property type="entry name" value="Glycosyl hydrolase domain, family 43"/>
    <property type="match status" value="1"/>
</dbReference>